<name>A0A1E1LCQ9_9HELO</name>
<gene>
    <name evidence="3" type="ORF">RCO7_09341</name>
</gene>
<reference evidence="4" key="1">
    <citation type="submission" date="2016-03" db="EMBL/GenBank/DDBJ databases">
        <authorList>
            <person name="Ploux O."/>
        </authorList>
    </citation>
    <scope>NUCLEOTIDE SEQUENCE [LARGE SCALE GENOMIC DNA]</scope>
    <source>
        <strain evidence="4">UK7</strain>
    </source>
</reference>
<keyword evidence="1" id="KW-0175">Coiled coil</keyword>
<organism evidence="3 4">
    <name type="scientific">Rhynchosporium graminicola</name>
    <dbReference type="NCBI Taxonomy" id="2792576"/>
    <lineage>
        <taxon>Eukaryota</taxon>
        <taxon>Fungi</taxon>
        <taxon>Dikarya</taxon>
        <taxon>Ascomycota</taxon>
        <taxon>Pezizomycotina</taxon>
        <taxon>Leotiomycetes</taxon>
        <taxon>Helotiales</taxon>
        <taxon>Ploettnerulaceae</taxon>
        <taxon>Rhynchosporium</taxon>
    </lineage>
</organism>
<evidence type="ECO:0000256" key="1">
    <source>
        <dbReference type="SAM" id="Coils"/>
    </source>
</evidence>
<dbReference type="EMBL" id="FJUW01000045">
    <property type="protein sequence ID" value="CZT08194.1"/>
    <property type="molecule type" value="Genomic_DNA"/>
</dbReference>
<dbReference type="InParanoid" id="A0A1E1LCQ9"/>
<feature type="region of interest" description="Disordered" evidence="2">
    <location>
        <begin position="1"/>
        <end position="49"/>
    </location>
</feature>
<accession>A0A1E1LCQ9</accession>
<evidence type="ECO:0000313" key="3">
    <source>
        <dbReference type="EMBL" id="CZT08194.1"/>
    </source>
</evidence>
<evidence type="ECO:0000256" key="2">
    <source>
        <dbReference type="SAM" id="MobiDB-lite"/>
    </source>
</evidence>
<keyword evidence="4" id="KW-1185">Reference proteome</keyword>
<feature type="coiled-coil region" evidence="1">
    <location>
        <begin position="541"/>
        <end position="574"/>
    </location>
</feature>
<protein>
    <submittedName>
        <fullName evidence="3">Uncharacterized protein</fullName>
    </submittedName>
</protein>
<dbReference type="AlphaFoldDB" id="A0A1E1LCQ9"/>
<dbReference type="Proteomes" id="UP000178129">
    <property type="component" value="Unassembled WGS sequence"/>
</dbReference>
<sequence>MSSENLHAANAAPTPINKTQEVPVHSPAPQSLDLPEAAPSAEKRSTSDAVAFSSISGQAHGGPTPFRSISGVKRSVGAVSTESEDEGGAIRSIQQARKKRRRSGTQYESHVIGHHIDEPLISILAKWKVSQTVMVYALKSPDLSASITDSTRWLQLVNNNSLVRVEKVVLSSIIFQVPDDELQQMSSDEKFTLIKDYVSGKQKEMVGCSDNEEEMADRELVKYTYTPKYLAVGVDRDDPLVPIQARVYIHFSNVSPSVMFKVLPEESKDSDYDFTVSAIRNPYTIRFKSEFQRDSLEETKEEIFKRFTRHVIDPGEPLQYHTSRLYSLTKFALLEMEEIRILRRKDRYATPIVASDDDDEPRDTIIVRRRQANESSSKTADTGIYAVETAISAMRVAEKELFKSHQDIVAQKAVLSMKQSATDTRDAAFKRKIVEHDTLEAKVKSREKNVTKREADLIVREDAMNESVICINAREEALGFLETANQFKSDVDKAKAEIESEKNLLIQRESDLSRDKIILRDNREAFKKQQYDRTQSIDEREKAVEKRLVAVQEKEELLEENDDAIAKRGDLVKQDEGATKPQSSEPMQILSSLTDEELYQLIRNNEKAKSVMTRAVKNKVVVQIDNLSKKIPDIKKFLDQQGKESKEEKVDSKDTALTAPTVLATANAADTFLAPSSQFLQFVPQPLLLPHTTFGNNYELIPEGEPNAGMYKRTFTRDINHEGKRYRISRILLECTSLAEVTNPVFAIDGEKLGEVMLHNELDFDCYEKDGMRKLVQRLGKKSWFFDKARFFVSWYVYKEIVADYSI</sequence>
<proteinExistence type="predicted"/>
<evidence type="ECO:0000313" key="4">
    <source>
        <dbReference type="Proteomes" id="UP000178129"/>
    </source>
</evidence>
<comment type="caution">
    <text evidence="3">The sequence shown here is derived from an EMBL/GenBank/DDBJ whole genome shotgun (WGS) entry which is preliminary data.</text>
</comment>